<dbReference type="EMBL" id="MCFC01000124">
    <property type="protein sequence ID" value="ORY20835.1"/>
    <property type="molecule type" value="Genomic_DNA"/>
</dbReference>
<proteinExistence type="predicted"/>
<evidence type="ECO:0000256" key="1">
    <source>
        <dbReference type="SAM" id="MobiDB-lite"/>
    </source>
</evidence>
<name>A0A1Y2AFV2_9TREE</name>
<feature type="compositionally biased region" description="Basic and acidic residues" evidence="1">
    <location>
        <begin position="166"/>
        <end position="187"/>
    </location>
</feature>
<feature type="compositionally biased region" description="Basic and acidic residues" evidence="1">
    <location>
        <begin position="136"/>
        <end position="154"/>
    </location>
</feature>
<evidence type="ECO:0000313" key="2">
    <source>
        <dbReference type="EMBL" id="ORY20835.1"/>
    </source>
</evidence>
<feature type="region of interest" description="Disordered" evidence="1">
    <location>
        <begin position="1"/>
        <end position="216"/>
    </location>
</feature>
<dbReference type="OrthoDB" id="2594372at2759"/>
<dbReference type="STRING" id="71784.A0A1Y2AFV2"/>
<dbReference type="Proteomes" id="UP000193986">
    <property type="component" value="Unassembled WGS sequence"/>
</dbReference>
<gene>
    <name evidence="2" type="ORF">BCR39DRAFT_76239</name>
</gene>
<feature type="compositionally biased region" description="Low complexity" evidence="1">
    <location>
        <begin position="531"/>
        <end position="549"/>
    </location>
</feature>
<feature type="compositionally biased region" description="Polar residues" evidence="1">
    <location>
        <begin position="358"/>
        <end position="371"/>
    </location>
</feature>
<evidence type="ECO:0000313" key="3">
    <source>
        <dbReference type="Proteomes" id="UP000193986"/>
    </source>
</evidence>
<reference evidence="2 3" key="1">
    <citation type="submission" date="2016-07" db="EMBL/GenBank/DDBJ databases">
        <title>Pervasive Adenine N6-methylation of Active Genes in Fungi.</title>
        <authorList>
            <consortium name="DOE Joint Genome Institute"/>
            <person name="Mondo S.J."/>
            <person name="Dannebaum R.O."/>
            <person name="Kuo R.C."/>
            <person name="Labutti K."/>
            <person name="Haridas S."/>
            <person name="Kuo A."/>
            <person name="Salamov A."/>
            <person name="Ahrendt S.R."/>
            <person name="Lipzen A."/>
            <person name="Sullivan W."/>
            <person name="Andreopoulos W.B."/>
            <person name="Clum A."/>
            <person name="Lindquist E."/>
            <person name="Daum C."/>
            <person name="Ramamoorthy G.K."/>
            <person name="Gryganskyi A."/>
            <person name="Culley D."/>
            <person name="Magnuson J.K."/>
            <person name="James T.Y."/>
            <person name="O'Malley M.A."/>
            <person name="Stajich J.E."/>
            <person name="Spatafora J.W."/>
            <person name="Visel A."/>
            <person name="Grigoriev I.V."/>
        </authorList>
    </citation>
    <scope>NUCLEOTIDE SEQUENCE [LARGE SCALE GENOMIC DNA]</scope>
    <source>
        <strain evidence="2 3">68-887.2</strain>
    </source>
</reference>
<feature type="compositionally biased region" description="Low complexity" evidence="1">
    <location>
        <begin position="197"/>
        <end position="216"/>
    </location>
</feature>
<comment type="caution">
    <text evidence="2">The sequence shown here is derived from an EMBL/GenBank/DDBJ whole genome shotgun (WGS) entry which is preliminary data.</text>
</comment>
<dbReference type="AlphaFoldDB" id="A0A1Y2AFV2"/>
<accession>A0A1Y2AFV2</accession>
<protein>
    <submittedName>
        <fullName evidence="2">Uncharacterized protein</fullName>
    </submittedName>
</protein>
<keyword evidence="3" id="KW-1185">Reference proteome</keyword>
<feature type="region of interest" description="Disordered" evidence="1">
    <location>
        <begin position="267"/>
        <end position="306"/>
    </location>
</feature>
<feature type="region of interest" description="Disordered" evidence="1">
    <location>
        <begin position="356"/>
        <end position="438"/>
    </location>
</feature>
<sequence>MASDSLPLPKPFAAAARPSSVPPQASELTRRASPARSLPSPIRRTSSVDPSRIVHQPSRHPPLTNSLSPPRLHPFERRASAPETPTRQLAHQLAAETLLTMAPAGPTRPSASPEARTDTSTSVPAPAATKLTTEADSVKEEARGVKRKNEEESPRLPAPVTLGVHALEKERPKDRFSHSPLATHDRLTPAPARPAHSTSPSANASQPAAPASTTTTTSSAAAAAAAAEAANRYSIYGPTRRDPASLIGAPWHALGARYGIGPFRRDPLAASTPAAKPATPLSPPRRPSPEPLRDRLYPGSSSSTMAAYGHYSMGRRELNEHREQLREGKKWLENMLAKTEKMLHMVENKMALAPADATGSSTNATVASNPARSGPAAAVDHEDHEFEERERARQKAFARLEEERERDRLEREKRDREREQREKEQRENEQREREQRNGMDRLNFERTIRENQELQARRGEREREKFRERLGDGSTFFERGRFGLGGLGGFGGIGGLSVGSREKSEAERNRDLLLASRRVQAVSPHERERSTPGAAASTAATTNTSEANGSTGGTTAGTAKAGNGWEGEARPIMSGVALPRREGAGVGRGPVSSMWRL</sequence>
<feature type="compositionally biased region" description="Basic and acidic residues" evidence="1">
    <location>
        <begin position="379"/>
        <end position="438"/>
    </location>
</feature>
<feature type="region of interest" description="Disordered" evidence="1">
    <location>
        <begin position="515"/>
        <end position="597"/>
    </location>
</feature>
<dbReference type="InParanoid" id="A0A1Y2AFV2"/>
<feature type="compositionally biased region" description="Basic and acidic residues" evidence="1">
    <location>
        <begin position="287"/>
        <end position="296"/>
    </location>
</feature>
<organism evidence="2 3">
    <name type="scientific">Naematelia encephala</name>
    <dbReference type="NCBI Taxonomy" id="71784"/>
    <lineage>
        <taxon>Eukaryota</taxon>
        <taxon>Fungi</taxon>
        <taxon>Dikarya</taxon>
        <taxon>Basidiomycota</taxon>
        <taxon>Agaricomycotina</taxon>
        <taxon>Tremellomycetes</taxon>
        <taxon>Tremellales</taxon>
        <taxon>Naemateliaceae</taxon>
        <taxon>Naematelia</taxon>
    </lineage>
</organism>
<feature type="compositionally biased region" description="Low complexity" evidence="1">
    <location>
        <begin position="268"/>
        <end position="279"/>
    </location>
</feature>